<accession>A0A2T7P5X4</accession>
<dbReference type="Proteomes" id="UP000245119">
    <property type="component" value="Linkage Group LG6"/>
</dbReference>
<keyword evidence="2" id="KW-1185">Reference proteome</keyword>
<comment type="caution">
    <text evidence="1">The sequence shown here is derived from an EMBL/GenBank/DDBJ whole genome shotgun (WGS) entry which is preliminary data.</text>
</comment>
<proteinExistence type="predicted"/>
<reference evidence="1 2" key="1">
    <citation type="submission" date="2018-04" db="EMBL/GenBank/DDBJ databases">
        <title>The genome of golden apple snail Pomacea canaliculata provides insight into stress tolerance and invasive adaptation.</title>
        <authorList>
            <person name="Liu C."/>
            <person name="Liu B."/>
            <person name="Ren Y."/>
            <person name="Zhang Y."/>
            <person name="Wang H."/>
            <person name="Li S."/>
            <person name="Jiang F."/>
            <person name="Yin L."/>
            <person name="Zhang G."/>
            <person name="Qian W."/>
            <person name="Fan W."/>
        </authorList>
    </citation>
    <scope>NUCLEOTIDE SEQUENCE [LARGE SCALE GENOMIC DNA]</scope>
    <source>
        <strain evidence="1">SZHN2017</strain>
        <tissue evidence="1">Muscle</tissue>
    </source>
</reference>
<organism evidence="1 2">
    <name type="scientific">Pomacea canaliculata</name>
    <name type="common">Golden apple snail</name>
    <dbReference type="NCBI Taxonomy" id="400727"/>
    <lineage>
        <taxon>Eukaryota</taxon>
        <taxon>Metazoa</taxon>
        <taxon>Spiralia</taxon>
        <taxon>Lophotrochozoa</taxon>
        <taxon>Mollusca</taxon>
        <taxon>Gastropoda</taxon>
        <taxon>Caenogastropoda</taxon>
        <taxon>Architaenioglossa</taxon>
        <taxon>Ampullarioidea</taxon>
        <taxon>Ampullariidae</taxon>
        <taxon>Pomacea</taxon>
    </lineage>
</organism>
<protein>
    <submittedName>
        <fullName evidence="1">Uncharacterized protein</fullName>
    </submittedName>
</protein>
<evidence type="ECO:0000313" key="1">
    <source>
        <dbReference type="EMBL" id="PVD28832.1"/>
    </source>
</evidence>
<gene>
    <name evidence="1" type="ORF">C0Q70_11427</name>
</gene>
<sequence length="346" mass="39509">MTLTPHGPRAPSLCTACCDARDSRMWQRRPLLCWPPYSYFCSFSLLKFSVIAGADPNFDEVLVEEAVHDEEHETAFGRWPYSSALHCVMDAAVNYAEENRHHHISSGDKATRYLRAGYDTGNRQGERQHVHVQVLRTALTSRRRPQLRQQIPQPLRRCPTRQCPARLRRRGGGAESRRPSLSALLLRHGARADIPVDGMYPLTLYCEAITKTEPSSQNRRQHSSTVDVAADVEVAIHVRRMARMLGFMPHEAHVACERIIRAKVRMGYSNPCWKVALREVEKFTLEVSCLQRVCALEVWKSCRYHVGNVYKAPHPQCSHQCAHEPAVTVISEAFLYSIRSFYNSYP</sequence>
<dbReference type="EMBL" id="PZQS01000006">
    <property type="protein sequence ID" value="PVD28832.1"/>
    <property type="molecule type" value="Genomic_DNA"/>
</dbReference>
<name>A0A2T7P5X4_POMCA</name>
<dbReference type="AlphaFoldDB" id="A0A2T7P5X4"/>
<dbReference type="OrthoDB" id="6098706at2759"/>
<evidence type="ECO:0000313" key="2">
    <source>
        <dbReference type="Proteomes" id="UP000245119"/>
    </source>
</evidence>